<protein>
    <recommendedName>
        <fullName evidence="6">60S ribosomal protein L22-like 1</fullName>
    </recommendedName>
</protein>
<dbReference type="InterPro" id="IPR002671">
    <property type="entry name" value="Ribosomal_eL22"/>
</dbReference>
<sequence length="136" mass="15754">SEPQLPKNPKKSTWTFELDLSHPVEDGIFDSGNFAQFLQEKVQVNGKTGNLGNVAHIECFTNKIRVVSEKLFSRRYLKYLTKKYLKENSLRETDGLHYFQISQDEDGSESEDSVKPLFIGLCLLMKQMKHSRERNI</sequence>
<proteinExistence type="inferred from homology"/>
<dbReference type="InParanoid" id="A0A671ES13"/>
<dbReference type="GO" id="GO:0003735">
    <property type="term" value="F:structural constituent of ribosome"/>
    <property type="evidence" value="ECO:0007669"/>
    <property type="project" value="InterPro"/>
</dbReference>
<evidence type="ECO:0000256" key="1">
    <source>
        <dbReference type="ARBA" id="ARBA00007817"/>
    </source>
</evidence>
<reference evidence="4 5" key="2">
    <citation type="journal article" date="2018" name="Annu Rev Anim Biosci">
        <title>Bat Biology, Genomes, and the Bat1K Project: To Generate Chromosome-Level Genomes for All Living Bat Species.</title>
        <authorList>
            <person name="Teeling E.C."/>
            <person name="Vernes S.C."/>
            <person name="Davalos L.M."/>
            <person name="Ray D.A."/>
            <person name="Gilbert M.T.P."/>
            <person name="Myers E."/>
        </authorList>
    </citation>
    <scope>NUCLEOTIDE SEQUENCE</scope>
</reference>
<dbReference type="GO" id="GO:0002181">
    <property type="term" value="P:cytoplasmic translation"/>
    <property type="evidence" value="ECO:0007669"/>
    <property type="project" value="TreeGrafter"/>
</dbReference>
<evidence type="ECO:0008006" key="6">
    <source>
        <dbReference type="Google" id="ProtNLM"/>
    </source>
</evidence>
<reference evidence="4" key="4">
    <citation type="submission" date="2025-08" db="UniProtKB">
        <authorList>
            <consortium name="Ensembl"/>
        </authorList>
    </citation>
    <scope>IDENTIFICATION</scope>
</reference>
<comment type="similarity">
    <text evidence="1">Belongs to the eukaryotic ribosomal protein eL22 family.</text>
</comment>
<evidence type="ECO:0000256" key="3">
    <source>
        <dbReference type="ARBA" id="ARBA00023274"/>
    </source>
</evidence>
<evidence type="ECO:0000313" key="5">
    <source>
        <dbReference type="Proteomes" id="UP000472240"/>
    </source>
</evidence>
<dbReference type="GO" id="GO:0003723">
    <property type="term" value="F:RNA binding"/>
    <property type="evidence" value="ECO:0007669"/>
    <property type="project" value="TreeGrafter"/>
</dbReference>
<keyword evidence="5" id="KW-1185">Reference proteome</keyword>
<dbReference type="PANTHER" id="PTHR10064">
    <property type="entry name" value="60S RIBOSOMAL PROTEIN L22"/>
    <property type="match status" value="1"/>
</dbReference>
<reference evidence="5" key="3">
    <citation type="submission" date="2018-12" db="EMBL/GenBank/DDBJ databases">
        <title>G10K-VGP greater horseshoe bat female genome, primary haplotype.</title>
        <authorList>
            <person name="Teeling E."/>
            <person name="Myers G."/>
            <person name="Vernes S."/>
            <person name="Pippel M."/>
            <person name="Winkler S."/>
            <person name="Fedrigo O."/>
            <person name="Rhie A."/>
            <person name="Koren S."/>
            <person name="Phillippy A."/>
            <person name="Lewin H."/>
            <person name="Damas J."/>
            <person name="Howe K."/>
            <person name="Mountcastle J."/>
            <person name="Jarvis E.D."/>
        </authorList>
    </citation>
    <scope>NUCLEOTIDE SEQUENCE [LARGE SCALE GENOMIC DNA]</scope>
</reference>
<organism evidence="4 5">
    <name type="scientific">Rhinolophus ferrumequinum</name>
    <name type="common">Greater horseshoe bat</name>
    <dbReference type="NCBI Taxonomy" id="59479"/>
    <lineage>
        <taxon>Eukaryota</taxon>
        <taxon>Metazoa</taxon>
        <taxon>Chordata</taxon>
        <taxon>Craniata</taxon>
        <taxon>Vertebrata</taxon>
        <taxon>Euteleostomi</taxon>
        <taxon>Mammalia</taxon>
        <taxon>Eutheria</taxon>
        <taxon>Laurasiatheria</taxon>
        <taxon>Chiroptera</taxon>
        <taxon>Yinpterochiroptera</taxon>
        <taxon>Rhinolophoidea</taxon>
        <taxon>Rhinolophidae</taxon>
        <taxon>Rhinolophinae</taxon>
        <taxon>Rhinolophus</taxon>
    </lineage>
</organism>
<dbReference type="PANTHER" id="PTHR10064:SF1">
    <property type="entry name" value="RIBOSOMAL PROTEIN EL22-LIKE"/>
    <property type="match status" value="1"/>
</dbReference>
<reference evidence="4 5" key="1">
    <citation type="journal article" date="2015" name="Annu Rev Anim Biosci">
        <title>The Genome 10K Project: a way forward.</title>
        <authorList>
            <person name="Koepfli K.P."/>
            <person name="Paten B."/>
            <person name="O'Brien S.J."/>
            <person name="Koepfli K.P."/>
            <person name="Paten B."/>
            <person name="Antunes A."/>
            <person name="Belov K."/>
            <person name="Bustamante C."/>
            <person name="Castoe T.A."/>
            <person name="Clawson H."/>
            <person name="Crawford A.J."/>
            <person name="Diekhans M."/>
            <person name="Distel D."/>
            <person name="Durbin R."/>
            <person name="Earl D."/>
            <person name="Fujita M.K."/>
            <person name="Gamble T."/>
            <person name="Georges A."/>
            <person name="Gemmell N."/>
            <person name="Gilbert M.T."/>
            <person name="Graves J.M."/>
            <person name="Green R.E."/>
            <person name="Hickey G."/>
            <person name="Jarvis E.D."/>
            <person name="Johnson W."/>
            <person name="Komissarov A."/>
            <person name="Korf I."/>
            <person name="Kuhn R."/>
            <person name="Larkin D.M."/>
            <person name="Lewin H."/>
            <person name="Lopez J.V."/>
            <person name="Ma J."/>
            <person name="Marques-Bonet T."/>
            <person name="Miller W."/>
            <person name="Murphy R."/>
            <person name="Pevzner P."/>
            <person name="Shapiro B."/>
            <person name="Steiner C."/>
            <person name="Tamazian G."/>
            <person name="Venkatesh B."/>
            <person name="Wang J."/>
            <person name="Wayne R."/>
            <person name="Wiley E."/>
            <person name="Yang H."/>
            <person name="Zhang G."/>
            <person name="Haussler D."/>
            <person name="Ryder O."/>
            <person name="O'Brien S.J."/>
        </authorList>
    </citation>
    <scope>NUCLEOTIDE SEQUENCE</scope>
</reference>
<dbReference type="Gene3D" id="3.30.1360.210">
    <property type="match status" value="1"/>
</dbReference>
<dbReference type="InterPro" id="IPR038526">
    <property type="entry name" value="Ribosomal_eL22_sf"/>
</dbReference>
<dbReference type="GO" id="GO:0005840">
    <property type="term" value="C:ribosome"/>
    <property type="evidence" value="ECO:0007669"/>
    <property type="project" value="UniProtKB-KW"/>
</dbReference>
<dbReference type="OMA" id="VIHIECF"/>
<accession>A0A671ES13</accession>
<evidence type="ECO:0000313" key="4">
    <source>
        <dbReference type="Ensembl" id="ENSRFEP00010016041.1"/>
    </source>
</evidence>
<dbReference type="Pfam" id="PF01776">
    <property type="entry name" value="Ribosomal_L22e"/>
    <property type="match status" value="1"/>
</dbReference>
<dbReference type="Proteomes" id="UP000472240">
    <property type="component" value="Chromosome 2"/>
</dbReference>
<name>A0A671ES13_RHIFE</name>
<dbReference type="GO" id="GO:1990904">
    <property type="term" value="C:ribonucleoprotein complex"/>
    <property type="evidence" value="ECO:0007669"/>
    <property type="project" value="UniProtKB-KW"/>
</dbReference>
<reference evidence="4" key="5">
    <citation type="submission" date="2025-09" db="UniProtKB">
        <authorList>
            <consortium name="Ensembl"/>
        </authorList>
    </citation>
    <scope>IDENTIFICATION</scope>
</reference>
<keyword evidence="3" id="KW-0687">Ribonucleoprotein</keyword>
<keyword evidence="2" id="KW-0689">Ribosomal protein</keyword>
<evidence type="ECO:0000256" key="2">
    <source>
        <dbReference type="ARBA" id="ARBA00022980"/>
    </source>
</evidence>
<dbReference type="AlphaFoldDB" id="A0A671ES13"/>
<dbReference type="GeneTree" id="ENSGT00940000154509"/>
<dbReference type="Ensembl" id="ENSRFET00010017510.1">
    <property type="protein sequence ID" value="ENSRFEP00010016041.1"/>
    <property type="gene ID" value="ENSRFEG00010010890.1"/>
</dbReference>